<dbReference type="GO" id="GO:0004100">
    <property type="term" value="F:chitin synthase activity"/>
    <property type="evidence" value="ECO:0007669"/>
    <property type="project" value="UniProtKB-EC"/>
</dbReference>
<evidence type="ECO:0000256" key="8">
    <source>
        <dbReference type="SAM" id="Phobius"/>
    </source>
</evidence>
<keyword evidence="6 8" id="KW-0472">Membrane</keyword>
<proteinExistence type="predicted"/>
<feature type="domain" description="SAM" evidence="9">
    <location>
        <begin position="1172"/>
        <end position="1226"/>
    </location>
</feature>
<evidence type="ECO:0000256" key="2">
    <source>
        <dbReference type="ARBA" id="ARBA00012543"/>
    </source>
</evidence>
<feature type="transmembrane region" description="Helical" evidence="8">
    <location>
        <begin position="35"/>
        <end position="59"/>
    </location>
</feature>
<dbReference type="InterPro" id="IPR029044">
    <property type="entry name" value="Nucleotide-diphossugar_trans"/>
</dbReference>
<dbReference type="OrthoDB" id="370884at2759"/>
<feature type="region of interest" description="Disordered" evidence="7">
    <location>
        <begin position="1064"/>
        <end position="1084"/>
    </location>
</feature>
<dbReference type="GO" id="GO:0016020">
    <property type="term" value="C:membrane"/>
    <property type="evidence" value="ECO:0007669"/>
    <property type="project" value="UniProtKB-SubCell"/>
</dbReference>
<dbReference type="GO" id="GO:0006031">
    <property type="term" value="P:chitin biosynthetic process"/>
    <property type="evidence" value="ECO:0007669"/>
    <property type="project" value="TreeGrafter"/>
</dbReference>
<dbReference type="Gene3D" id="1.10.150.50">
    <property type="entry name" value="Transcription Factor, Ets-1"/>
    <property type="match status" value="2"/>
</dbReference>
<feature type="transmembrane region" description="Helical" evidence="8">
    <location>
        <begin position="913"/>
        <end position="937"/>
    </location>
</feature>
<evidence type="ECO:0000256" key="4">
    <source>
        <dbReference type="ARBA" id="ARBA00022692"/>
    </source>
</evidence>
<keyword evidence="5 8" id="KW-1133">Transmembrane helix</keyword>
<evidence type="ECO:0000256" key="7">
    <source>
        <dbReference type="SAM" id="MobiDB-lite"/>
    </source>
</evidence>
<evidence type="ECO:0000256" key="5">
    <source>
        <dbReference type="ARBA" id="ARBA00022989"/>
    </source>
</evidence>
<feature type="transmembrane region" description="Helical" evidence="8">
    <location>
        <begin position="885"/>
        <end position="907"/>
    </location>
</feature>
<evidence type="ECO:0000313" key="10">
    <source>
        <dbReference type="Proteomes" id="UP000085678"/>
    </source>
</evidence>
<organism evidence="10 11">
    <name type="scientific">Lingula anatina</name>
    <name type="common">Brachiopod</name>
    <name type="synonym">Lingula unguis</name>
    <dbReference type="NCBI Taxonomy" id="7574"/>
    <lineage>
        <taxon>Eukaryota</taxon>
        <taxon>Metazoa</taxon>
        <taxon>Spiralia</taxon>
        <taxon>Lophotrochozoa</taxon>
        <taxon>Brachiopoda</taxon>
        <taxon>Linguliformea</taxon>
        <taxon>Lingulata</taxon>
        <taxon>Lingulida</taxon>
        <taxon>Linguloidea</taxon>
        <taxon>Lingulidae</taxon>
        <taxon>Lingula</taxon>
    </lineage>
</organism>
<feature type="domain" description="SAM" evidence="9">
    <location>
        <begin position="1092"/>
        <end position="1156"/>
    </location>
</feature>
<keyword evidence="4 8" id="KW-0812">Transmembrane</keyword>
<sequence>MATAQEGTAQLGVPPLTVIEEHGQRGEIKKGSTSFCYGVVKAVVAVFVYLSLLFCLVASKISVLVISQDLTEGNGTEKQFQTHLDADGRLSMLMLLLIFLVPYVVTFLWCLWSSGVLFTMAGWLCCRCYSEENNMDFGFKPWPTLLSFTVGFVSSVLEVGGLWILVTTVYTHATGITSVLMGTFAFTAYNAWNILDNMMTRRNRSPNPDSNSRSRCPEENVATILAIVAFVLNIVGLVVITVYAIMEKSSTSFGQLGTLSWSIAASVACFSLAWFPGILKYQSTASRSANKSRSMANSPRWKAGLLTNMEKIVLTPLTLYLFGLYYSHDDDFIRAVYENQGYAWVTGLREHRLFWYFMTNVLTSFSAYVLTWLATALDIRFVLRKRHISMAFVPMALATPLSAFVVGFYPVCNVLLPDYQCDQLRTESSTVNALVLVCLFAANFISVGVWLAMNDAPKISKETRLFWLPTYNGILTEQWLWLNRRTGKNDPHYKPVFLQRKECQIYICTTMYNESEEEMRQLLTSIKNVVDNRDENSPRYHSHIWLDGAFDTKRKKSKHLNANALHLLSLMRSVFEVEFESNPERNIGFERHDTPYGLQLVWGFFDPHSGQYSMSVVLHLKDNQKVKNKKRWSQIMYLSYIVDLLSNKPRDESDKAMHDAWEDRLKKTFILATDADVKFTLDSVEALFDVFLRDDDHSVSAVCGRTHPLGSKVQPIVSYQVFDYAIGHWLQKVANHVLGSVLCAPGCFTMYRTSVLKRTMAEYASDAKTGFEFLYKDMGEDRWLCTLLVKNRSGIEYCAVAEDKTFCPETFGEFFKQRRRWIVSTMANMWLLLKSAEDLVTSSERITYPFMIYQFFLLVSSLIGPATVILVISGGLEYAFGINDIAISLVLVVVALLFLSICMYTSNETQINVAIGASAIFAIVMAVTFIGTIRQVVQDFSTFNLTYISSQISVTELPVPVSSLYVCAVAGMFVITALLHPTEFTCLFHGITYLFFLPAGFLFLTIYSICNITDQSWGTREAKTSGQEKSALQEIWDRVQGTCCPTQKNTPEFGNVEMITNLPDEANDTSAGGSVEEEQEGAREDRCHDAISVKNWLSARFLQNEIKACEDNFKKLGYDDTTFIAGMSKEEIRQVGIMSRDHVNLVHAEVQRLPAFQIDPQVPTDTAAKERWITSIGLVRYRKALLDNFDDLMTTTDKDQLRIKYGIHKPGHLKRLYKSIQQLRPATLDEASLMKVREKLKSCKSYTLTPEVRREKEFWKNLIDKRLKPSAVFKEKEDALKNELLDLRKTALMWFAVVNTLWLTIFLTLGNLGTDPEKPDLQLFGNNPLGLVFLFIFCFLLIVQFLAMLCHRLLTFVHLLARATLGEGNGVCCCPKLSRNVSSGGNGVCCCQRTGDPEQPYQTLRDIASIN</sequence>
<evidence type="ECO:0000313" key="11">
    <source>
        <dbReference type="RefSeq" id="XP_013412401.1"/>
    </source>
</evidence>
<evidence type="ECO:0000259" key="9">
    <source>
        <dbReference type="PROSITE" id="PS50105"/>
    </source>
</evidence>
<dbReference type="InterPro" id="IPR013761">
    <property type="entry name" value="SAM/pointed_sf"/>
</dbReference>
<comment type="subcellular location">
    <subcellularLocation>
        <location evidence="1">Membrane</location>
        <topology evidence="1">Multi-pass membrane protein</topology>
    </subcellularLocation>
</comment>
<feature type="transmembrane region" description="Helical" evidence="8">
    <location>
        <begin position="145"/>
        <end position="166"/>
    </location>
</feature>
<evidence type="ECO:0000256" key="3">
    <source>
        <dbReference type="ARBA" id="ARBA00022676"/>
    </source>
</evidence>
<reference evidence="11" key="1">
    <citation type="submission" date="2025-08" db="UniProtKB">
        <authorList>
            <consortium name="RefSeq"/>
        </authorList>
    </citation>
    <scope>IDENTIFICATION</scope>
    <source>
        <tissue evidence="11">Gonads</tissue>
    </source>
</reference>
<name>A0A1S3JQH3_LINAN</name>
<keyword evidence="3" id="KW-0328">Glycosyltransferase</keyword>
<dbReference type="GO" id="GO:0071944">
    <property type="term" value="C:cell periphery"/>
    <property type="evidence" value="ECO:0007669"/>
    <property type="project" value="TreeGrafter"/>
</dbReference>
<feature type="transmembrane region" description="Helical" evidence="8">
    <location>
        <begin position="258"/>
        <end position="282"/>
    </location>
</feature>
<keyword evidence="3" id="KW-0808">Transferase</keyword>
<dbReference type="Proteomes" id="UP000085678">
    <property type="component" value="Unplaced"/>
</dbReference>
<dbReference type="Pfam" id="PF03142">
    <property type="entry name" value="Chitin_synth_2"/>
    <property type="match status" value="1"/>
</dbReference>
<accession>A0A1S3JQH3</accession>
<feature type="transmembrane region" description="Helical" evidence="8">
    <location>
        <begin position="957"/>
        <end position="979"/>
    </location>
</feature>
<dbReference type="InParanoid" id="A0A1S3JQH3"/>
<evidence type="ECO:0000256" key="1">
    <source>
        <dbReference type="ARBA" id="ARBA00004141"/>
    </source>
</evidence>
<feature type="transmembrane region" description="Helical" evidence="8">
    <location>
        <begin position="1291"/>
        <end position="1309"/>
    </location>
</feature>
<protein>
    <recommendedName>
        <fullName evidence="2">chitin synthase</fullName>
        <ecNumber evidence="2">2.4.1.16</ecNumber>
    </recommendedName>
</protein>
<feature type="transmembrane region" description="Helical" evidence="8">
    <location>
        <begin position="172"/>
        <end position="195"/>
    </location>
</feature>
<gene>
    <name evidence="11" type="primary">LOC106175109</name>
</gene>
<dbReference type="Pfam" id="PF00536">
    <property type="entry name" value="SAM_1"/>
    <property type="match status" value="1"/>
</dbReference>
<dbReference type="GeneID" id="106175109"/>
<evidence type="ECO:0000256" key="6">
    <source>
        <dbReference type="ARBA" id="ARBA00023136"/>
    </source>
</evidence>
<feature type="transmembrane region" description="Helical" evidence="8">
    <location>
        <begin position="1329"/>
        <end position="1350"/>
    </location>
</feature>
<feature type="transmembrane region" description="Helical" evidence="8">
    <location>
        <begin position="353"/>
        <end position="377"/>
    </location>
</feature>
<dbReference type="PROSITE" id="PS50105">
    <property type="entry name" value="SAM_DOMAIN"/>
    <property type="match status" value="2"/>
</dbReference>
<dbReference type="EC" id="2.4.1.16" evidence="2"/>
<dbReference type="RefSeq" id="XP_013412401.1">
    <property type="nucleotide sequence ID" value="XM_013556947.1"/>
</dbReference>
<feature type="transmembrane region" description="Helical" evidence="8">
    <location>
        <begin position="93"/>
        <end position="124"/>
    </location>
</feature>
<dbReference type="InterPro" id="IPR004835">
    <property type="entry name" value="Chitin_synth"/>
</dbReference>
<dbReference type="InterPro" id="IPR001660">
    <property type="entry name" value="SAM"/>
</dbReference>
<dbReference type="PANTHER" id="PTHR22914">
    <property type="entry name" value="CHITIN SYNTHASE"/>
    <property type="match status" value="1"/>
</dbReference>
<dbReference type="SUPFAM" id="SSF53448">
    <property type="entry name" value="Nucleotide-diphospho-sugar transferases"/>
    <property type="match status" value="1"/>
</dbReference>
<feature type="transmembrane region" description="Helical" evidence="8">
    <location>
        <begin position="851"/>
        <end position="873"/>
    </location>
</feature>
<feature type="transmembrane region" description="Helical" evidence="8">
    <location>
        <begin position="389"/>
        <end position="411"/>
    </location>
</feature>
<feature type="transmembrane region" description="Helical" evidence="8">
    <location>
        <begin position="431"/>
        <end position="453"/>
    </location>
</feature>
<dbReference type="STRING" id="7574.A0A1S3JQH3"/>
<dbReference type="SUPFAM" id="SSF47769">
    <property type="entry name" value="SAM/Pointed domain"/>
    <property type="match status" value="1"/>
</dbReference>
<keyword evidence="10" id="KW-1185">Reference proteome</keyword>
<dbReference type="PANTHER" id="PTHR22914:SF41">
    <property type="entry name" value="CHITIN SYNTHASE 7"/>
    <property type="match status" value="1"/>
</dbReference>
<feature type="transmembrane region" description="Helical" evidence="8">
    <location>
        <begin position="221"/>
        <end position="246"/>
    </location>
</feature>
<feature type="transmembrane region" description="Helical" evidence="8">
    <location>
        <begin position="991"/>
        <end position="1010"/>
    </location>
</feature>
<dbReference type="KEGG" id="lak:106175109"/>